<keyword evidence="2" id="KW-1185">Reference proteome</keyword>
<gene>
    <name evidence="1" type="ORF">CCR75_007626</name>
</gene>
<protein>
    <submittedName>
        <fullName evidence="1">Uncharacterized protein</fullName>
    </submittedName>
</protein>
<name>A0A976FF21_BRELC</name>
<sequence>MCVSIIELLRQLCSRVCWESWTDFQGLVSLYEHLLSPHEDANTSVQCNLLDIRAKLLSPGQDSYTRVLPDFKPLAMLLYVAFPVDGILRLLIALSGGEDGNTFGLKDIMRCEKKRFGGLNGMSGTDVVQEIKSLFQQTPLPLEDKSVSLKRHYCGQTVVEFYDNSYDFRTAKKKI</sequence>
<dbReference type="AlphaFoldDB" id="A0A976FF21"/>
<organism evidence="1 2">
    <name type="scientific">Bremia lactucae</name>
    <name type="common">Lettuce downy mildew</name>
    <dbReference type="NCBI Taxonomy" id="4779"/>
    <lineage>
        <taxon>Eukaryota</taxon>
        <taxon>Sar</taxon>
        <taxon>Stramenopiles</taxon>
        <taxon>Oomycota</taxon>
        <taxon>Peronosporomycetes</taxon>
        <taxon>Peronosporales</taxon>
        <taxon>Peronosporaceae</taxon>
        <taxon>Bremia</taxon>
    </lineage>
</organism>
<dbReference type="OrthoDB" id="128027at2759"/>
<reference evidence="1 2" key="1">
    <citation type="journal article" date="2021" name="Genome Biol.">
        <title>AFLAP: assembly-free linkage analysis pipeline using k-mers from genome sequencing data.</title>
        <authorList>
            <person name="Fletcher K."/>
            <person name="Zhang L."/>
            <person name="Gil J."/>
            <person name="Han R."/>
            <person name="Cavanaugh K."/>
            <person name="Michelmore R."/>
        </authorList>
    </citation>
    <scope>NUCLEOTIDE SEQUENCE [LARGE SCALE GENOMIC DNA]</scope>
    <source>
        <strain evidence="1 2">SF5</strain>
    </source>
</reference>
<dbReference type="KEGG" id="blac:94351355"/>
<dbReference type="GeneID" id="94351355"/>
<comment type="caution">
    <text evidence="1">The sequence shown here is derived from an EMBL/GenBank/DDBJ whole genome shotgun (WGS) entry which is preliminary data.</text>
</comment>
<accession>A0A976FF21</accession>
<dbReference type="RefSeq" id="XP_067815012.1">
    <property type="nucleotide sequence ID" value="XM_067965684.1"/>
</dbReference>
<evidence type="ECO:0000313" key="2">
    <source>
        <dbReference type="Proteomes" id="UP000294530"/>
    </source>
</evidence>
<proteinExistence type="predicted"/>
<dbReference type="Proteomes" id="UP000294530">
    <property type="component" value="Unassembled WGS sequence"/>
</dbReference>
<evidence type="ECO:0000313" key="1">
    <source>
        <dbReference type="EMBL" id="TDH65513.1"/>
    </source>
</evidence>
<dbReference type="EMBL" id="SHOA02000002">
    <property type="protein sequence ID" value="TDH65513.1"/>
    <property type="molecule type" value="Genomic_DNA"/>
</dbReference>